<reference evidence="7" key="3">
    <citation type="submission" date="2021-06" db="EMBL/GenBank/DDBJ databases">
        <title>Chromosome-level genome assembly for S. haematobium.</title>
        <authorList>
            <person name="Stroehlein A.J."/>
        </authorList>
    </citation>
    <scope>NUCLEOTIDE SEQUENCE</scope>
</reference>
<organism evidence="8">
    <name type="scientific">Schistosoma haematobium</name>
    <name type="common">Blood fluke</name>
    <dbReference type="NCBI Taxonomy" id="6185"/>
    <lineage>
        <taxon>Eukaryota</taxon>
        <taxon>Metazoa</taxon>
        <taxon>Spiralia</taxon>
        <taxon>Lophotrochozoa</taxon>
        <taxon>Platyhelminthes</taxon>
        <taxon>Trematoda</taxon>
        <taxon>Digenea</taxon>
        <taxon>Strigeidida</taxon>
        <taxon>Schistosomatoidea</taxon>
        <taxon>Schistosomatidae</taxon>
        <taxon>Schistosoma</taxon>
    </lineage>
</organism>
<dbReference type="PANTHER" id="PTHR12945">
    <property type="entry name" value="TRANSLATION INITIATION FACTOR EIF3-RELATED"/>
    <property type="match status" value="1"/>
</dbReference>
<dbReference type="GO" id="GO:0030488">
    <property type="term" value="P:tRNA methylation"/>
    <property type="evidence" value="ECO:0007669"/>
    <property type="project" value="InterPro"/>
</dbReference>
<protein>
    <recommendedName>
        <fullName evidence="3">tRNA (adenine(58)-N(1))-methyltransferase non-catalytic subunit TRM6</fullName>
    </recommendedName>
    <alternativeName>
        <fullName evidence="6">tRNA(m1A58)-methyltransferase subunit TRM6</fullName>
    </alternativeName>
</protein>
<dbReference type="GO" id="GO:0008168">
    <property type="term" value="F:methyltransferase activity"/>
    <property type="evidence" value="ECO:0007669"/>
    <property type="project" value="UniProtKB-KW"/>
</dbReference>
<evidence type="ECO:0000256" key="2">
    <source>
        <dbReference type="ARBA" id="ARBA00008320"/>
    </source>
</evidence>
<dbReference type="GO" id="GO:0031515">
    <property type="term" value="C:tRNA (m1A) methyltransferase complex"/>
    <property type="evidence" value="ECO:0007669"/>
    <property type="project" value="InterPro"/>
</dbReference>
<name>A0A094ZS23_SCHHA</name>
<dbReference type="AlphaFoldDB" id="A0A094ZS23"/>
<reference evidence="7" key="4">
    <citation type="journal article" date="2022" name="PLoS Pathog.">
        <title>Chromosome-level genome of Schistosoma haematobium underpins genome-wide explorations of molecular variation.</title>
        <authorList>
            <person name="Stroehlein A.J."/>
            <person name="Korhonen P.K."/>
            <person name="Lee V.V."/>
            <person name="Ralph S.A."/>
            <person name="Mentink-Kane M."/>
            <person name="You H."/>
            <person name="McManus D.P."/>
            <person name="Tchuente L.T."/>
            <person name="Stothard J.R."/>
            <person name="Kaur P."/>
            <person name="Dudchenko O."/>
            <person name="Aiden E.L."/>
            <person name="Yang B."/>
            <person name="Yang H."/>
            <person name="Emery A.M."/>
            <person name="Webster B.L."/>
            <person name="Brindley P.J."/>
            <person name="Rollinson D."/>
            <person name="Chang B.C.H."/>
            <person name="Gasser R.B."/>
            <person name="Young N.D."/>
        </authorList>
    </citation>
    <scope>NUCLEOTIDE SEQUENCE</scope>
</reference>
<evidence type="ECO:0000256" key="6">
    <source>
        <dbReference type="ARBA" id="ARBA00032319"/>
    </source>
</evidence>
<sequence length="441" mass="49915">MLITEGDHVLLFKEHCYKFVKISSEKRETFDGKVFSLRNAIGVPFGSKFFVSGDQIHPTKHESIIDIEIPPNNEEKYGAVGLKDNRNIKVSQANQKLSGSYIEQLRLNGVSGQDILDQLVEGNLNFEQKTAFSQQKYLKKKKDRHLSLFSIEKPKARICFEIFSNLRPEKCLGLRFETVCRILSYANIHAGSTVLLCETCSGLITAATLERIGTDQPKGSVIQFYHGSSFPQSEISSAYTHSYSGKVHPVRLLDVLPILLYKATLDTNHEFEANHLDDSNSQISSKIRKIDEDISSEEIAQSENRNSPKQSKSSEYYISSFNQIFGNNRPTPDSLVIVTRFHPVDLTLTLLQFLPIGRPFVVYTQYIQPLVDLYNVLKRRGGITHLRLTDSWFRHIQVLPERTHPEINTSCSNGYLLTGYTVEPVLSTKEFLESGILSSFG</sequence>
<keyword evidence="8" id="KW-0808">Transferase</keyword>
<proteinExistence type="inferred from homology"/>
<evidence type="ECO:0000256" key="4">
    <source>
        <dbReference type="ARBA" id="ARBA00022694"/>
    </source>
</evidence>
<evidence type="ECO:0000256" key="5">
    <source>
        <dbReference type="ARBA" id="ARBA00023242"/>
    </source>
</evidence>
<accession>A0A094ZS23</accession>
<dbReference type="InterPro" id="IPR017423">
    <property type="entry name" value="TRM6"/>
</dbReference>
<evidence type="ECO:0000313" key="8">
    <source>
        <dbReference type="EMBL" id="KGB35859.1"/>
    </source>
</evidence>
<dbReference type="RefSeq" id="XP_051073771.1">
    <property type="nucleotide sequence ID" value="XM_051216300.1"/>
</dbReference>
<dbReference type="Pfam" id="PF04189">
    <property type="entry name" value="Gcd10p"/>
    <property type="match status" value="1"/>
</dbReference>
<gene>
    <name evidence="7" type="primary">TRMT6</name>
    <name evidence="7" type="ORF">MS3_00007960</name>
    <name evidence="8" type="ORF">MS3_04128</name>
</gene>
<dbReference type="EMBL" id="AMPZ03000001">
    <property type="protein sequence ID" value="KAH9594722.1"/>
    <property type="molecule type" value="Genomic_DNA"/>
</dbReference>
<dbReference type="GeneID" id="75577727"/>
<comment type="subcellular location">
    <subcellularLocation>
        <location evidence="1">Nucleus</location>
    </subcellularLocation>
</comment>
<evidence type="ECO:0000313" key="7">
    <source>
        <dbReference type="EMBL" id="KAH9594722.1"/>
    </source>
</evidence>
<dbReference type="EMBL" id="KL250722">
    <property type="protein sequence ID" value="KGB35859.1"/>
    <property type="molecule type" value="Genomic_DNA"/>
</dbReference>
<reference evidence="8" key="1">
    <citation type="journal article" date="2012" name="Nat. Genet.">
        <title>Whole-genome sequence of Schistosoma haematobium.</title>
        <authorList>
            <person name="Young N.D."/>
            <person name="Jex A.R."/>
            <person name="Li B."/>
            <person name="Liu S."/>
            <person name="Yang L."/>
            <person name="Xiong Z."/>
            <person name="Li Y."/>
            <person name="Cantacessi C."/>
            <person name="Hall R.S."/>
            <person name="Xu X."/>
            <person name="Chen F."/>
            <person name="Wu X."/>
            <person name="Zerlotini A."/>
            <person name="Oliveira G."/>
            <person name="Hofmann A."/>
            <person name="Zhang G."/>
            <person name="Fang X."/>
            <person name="Kang Y."/>
            <person name="Campbell B.E."/>
            <person name="Loukas A."/>
            <person name="Ranganathan S."/>
            <person name="Rollinson D."/>
            <person name="Rinaldi G."/>
            <person name="Brindley P.J."/>
            <person name="Yang H."/>
            <person name="Wang J."/>
            <person name="Wang J."/>
            <person name="Gasser R.B."/>
        </authorList>
    </citation>
    <scope>NUCLEOTIDE SEQUENCE [LARGE SCALE GENOMIC DNA]</scope>
</reference>
<evidence type="ECO:0000256" key="1">
    <source>
        <dbReference type="ARBA" id="ARBA00004123"/>
    </source>
</evidence>
<evidence type="ECO:0000256" key="3">
    <source>
        <dbReference type="ARBA" id="ARBA00021704"/>
    </source>
</evidence>
<dbReference type="PANTHER" id="PTHR12945:SF0">
    <property type="entry name" value="TRNA (ADENINE(58)-N(1))-METHYLTRANSFERASE NON-CATALYTIC SUBUNIT TRM6"/>
    <property type="match status" value="1"/>
</dbReference>
<comment type="similarity">
    <text evidence="2">Belongs to the TRM6/GCD10 family.</text>
</comment>
<keyword evidence="8" id="KW-0489">Methyltransferase</keyword>
<keyword evidence="4" id="KW-0819">tRNA processing</keyword>
<dbReference type="GO" id="GO:0005634">
    <property type="term" value="C:nucleus"/>
    <property type="evidence" value="ECO:0007669"/>
    <property type="project" value="UniProtKB-SubCell"/>
</dbReference>
<keyword evidence="5" id="KW-0539">Nucleus</keyword>
<evidence type="ECO:0000313" key="9">
    <source>
        <dbReference type="Proteomes" id="UP000471633"/>
    </source>
</evidence>
<dbReference type="KEGG" id="shx:MS3_00007960"/>
<reference evidence="7" key="2">
    <citation type="journal article" date="2019" name="Gigascience">
        <title>High-quality Schistosoma haematobium genome achieved by single-molecule and long-range sequencing.</title>
        <authorList>
            <person name="Stroehlein A.J."/>
            <person name="Korhonen P.K."/>
            <person name="Chong T.M."/>
            <person name="Lim Y.L."/>
            <person name="Chan K.G."/>
            <person name="Webster B."/>
            <person name="Rollinson D."/>
            <person name="Brindley P.J."/>
            <person name="Gasser R.B."/>
            <person name="Young N.D."/>
        </authorList>
    </citation>
    <scope>NUCLEOTIDE SEQUENCE</scope>
</reference>
<keyword evidence="9" id="KW-1185">Reference proteome</keyword>
<dbReference type="CTD" id="51605"/>
<dbReference type="STRING" id="6185.A0A094ZS23"/>
<dbReference type="Proteomes" id="UP000471633">
    <property type="component" value="Unassembled WGS sequence"/>
</dbReference>